<gene>
    <name evidence="1" type="ORF">AAHA92_23437</name>
</gene>
<protein>
    <submittedName>
        <fullName evidence="1">Uncharacterized protein</fullName>
    </submittedName>
</protein>
<sequence>MVVTPMGGLKLTKVHKRYRRFPNSALHVDTRLQSITIYSSLHLSSPSERERGQVSQRSFCGVDCVCFDLTLRWSARR</sequence>
<dbReference type="EMBL" id="JBEAFC010000008">
    <property type="protein sequence ID" value="KAL1546900.1"/>
    <property type="molecule type" value="Genomic_DNA"/>
</dbReference>
<organism evidence="1 2">
    <name type="scientific">Salvia divinorum</name>
    <name type="common">Maria pastora</name>
    <name type="synonym">Diviner's sage</name>
    <dbReference type="NCBI Taxonomy" id="28513"/>
    <lineage>
        <taxon>Eukaryota</taxon>
        <taxon>Viridiplantae</taxon>
        <taxon>Streptophyta</taxon>
        <taxon>Embryophyta</taxon>
        <taxon>Tracheophyta</taxon>
        <taxon>Spermatophyta</taxon>
        <taxon>Magnoliopsida</taxon>
        <taxon>eudicotyledons</taxon>
        <taxon>Gunneridae</taxon>
        <taxon>Pentapetalae</taxon>
        <taxon>asterids</taxon>
        <taxon>lamiids</taxon>
        <taxon>Lamiales</taxon>
        <taxon>Lamiaceae</taxon>
        <taxon>Nepetoideae</taxon>
        <taxon>Mentheae</taxon>
        <taxon>Salviinae</taxon>
        <taxon>Salvia</taxon>
        <taxon>Salvia subgen. Calosphace</taxon>
    </lineage>
</organism>
<dbReference type="AlphaFoldDB" id="A0ABD1GRZ3"/>
<reference evidence="1 2" key="1">
    <citation type="submission" date="2024-06" db="EMBL/GenBank/DDBJ databases">
        <title>A chromosome level genome sequence of Diviner's sage (Salvia divinorum).</title>
        <authorList>
            <person name="Ford S.A."/>
            <person name="Ro D.-K."/>
            <person name="Ness R.W."/>
            <person name="Phillips M.A."/>
        </authorList>
    </citation>
    <scope>NUCLEOTIDE SEQUENCE [LARGE SCALE GENOMIC DNA]</scope>
    <source>
        <strain evidence="1">SAF-2024a</strain>
        <tissue evidence="1">Leaf</tissue>
    </source>
</reference>
<evidence type="ECO:0000313" key="2">
    <source>
        <dbReference type="Proteomes" id="UP001567538"/>
    </source>
</evidence>
<keyword evidence="2" id="KW-1185">Reference proteome</keyword>
<name>A0ABD1GRZ3_SALDI</name>
<dbReference type="Proteomes" id="UP001567538">
    <property type="component" value="Unassembled WGS sequence"/>
</dbReference>
<accession>A0ABD1GRZ3</accession>
<comment type="caution">
    <text evidence="1">The sequence shown here is derived from an EMBL/GenBank/DDBJ whole genome shotgun (WGS) entry which is preliminary data.</text>
</comment>
<evidence type="ECO:0000313" key="1">
    <source>
        <dbReference type="EMBL" id="KAL1546900.1"/>
    </source>
</evidence>
<proteinExistence type="predicted"/>